<dbReference type="AlphaFoldDB" id="A0A650F3T1"/>
<keyword evidence="12" id="KW-0131">Cell cycle</keyword>
<evidence type="ECO:0000256" key="8">
    <source>
        <dbReference type="ARBA" id="ARBA00022840"/>
    </source>
</evidence>
<evidence type="ECO:0000256" key="13">
    <source>
        <dbReference type="ARBA" id="ARBA00025923"/>
    </source>
</evidence>
<keyword evidence="5 16" id="KW-0812">Transmembrane</keyword>
<dbReference type="InterPro" id="IPR027417">
    <property type="entry name" value="P-loop_NTPase"/>
</dbReference>
<dbReference type="PANTHER" id="PTHR22683:SF41">
    <property type="entry name" value="DNA TRANSLOCASE FTSK"/>
    <property type="match status" value="1"/>
</dbReference>
<evidence type="ECO:0000256" key="9">
    <source>
        <dbReference type="ARBA" id="ARBA00022989"/>
    </source>
</evidence>
<dbReference type="Pfam" id="PF01580">
    <property type="entry name" value="FtsK_SpoIIIE"/>
    <property type="match status" value="1"/>
</dbReference>
<evidence type="ECO:0000256" key="16">
    <source>
        <dbReference type="SAM" id="Phobius"/>
    </source>
</evidence>
<evidence type="ECO:0000256" key="12">
    <source>
        <dbReference type="ARBA" id="ARBA00023306"/>
    </source>
</evidence>
<keyword evidence="7" id="KW-0159">Chromosome partition</keyword>
<dbReference type="InterPro" id="IPR041027">
    <property type="entry name" value="FtsK_alpha"/>
</dbReference>
<evidence type="ECO:0000256" key="5">
    <source>
        <dbReference type="ARBA" id="ARBA00022692"/>
    </source>
</evidence>
<evidence type="ECO:0000256" key="10">
    <source>
        <dbReference type="ARBA" id="ARBA00023125"/>
    </source>
</evidence>
<comment type="similarity">
    <text evidence="2">Belongs to the FtsK/SpoIIIE/SftA family.</text>
</comment>
<keyword evidence="4" id="KW-0132">Cell division</keyword>
<dbReference type="InterPro" id="IPR003593">
    <property type="entry name" value="AAA+_ATPase"/>
</dbReference>
<dbReference type="GO" id="GO:0005886">
    <property type="term" value="C:plasma membrane"/>
    <property type="evidence" value="ECO:0007669"/>
    <property type="project" value="UniProtKB-SubCell"/>
</dbReference>
<dbReference type="InterPro" id="IPR025199">
    <property type="entry name" value="FtsK_4TM"/>
</dbReference>
<name>A0A650F3T1_9BACT</name>
<dbReference type="InterPro" id="IPR002543">
    <property type="entry name" value="FtsK_dom"/>
</dbReference>
<accession>A0A650F3T1</accession>
<dbReference type="GO" id="GO:0051301">
    <property type="term" value="P:cell division"/>
    <property type="evidence" value="ECO:0007669"/>
    <property type="project" value="UniProtKB-KW"/>
</dbReference>
<feature type="transmembrane region" description="Helical" evidence="16">
    <location>
        <begin position="135"/>
        <end position="158"/>
    </location>
</feature>
<feature type="region of interest" description="Disordered" evidence="15">
    <location>
        <begin position="244"/>
        <end position="267"/>
    </location>
</feature>
<dbReference type="GO" id="GO:0007059">
    <property type="term" value="P:chromosome segregation"/>
    <property type="evidence" value="ECO:0007669"/>
    <property type="project" value="UniProtKB-KW"/>
</dbReference>
<dbReference type="Pfam" id="PF17854">
    <property type="entry name" value="FtsK_alpha"/>
    <property type="match status" value="1"/>
</dbReference>
<dbReference type="SUPFAM" id="SSF52540">
    <property type="entry name" value="P-loop containing nucleoside triphosphate hydrolases"/>
    <property type="match status" value="1"/>
</dbReference>
<dbReference type="PROSITE" id="PS50901">
    <property type="entry name" value="FTSK"/>
    <property type="match status" value="1"/>
</dbReference>
<keyword evidence="10" id="KW-0238">DNA-binding</keyword>
<keyword evidence="8 14" id="KW-0067">ATP-binding</keyword>
<feature type="binding site" evidence="14">
    <location>
        <begin position="432"/>
        <end position="439"/>
    </location>
    <ligand>
        <name>ATP</name>
        <dbReference type="ChEBI" id="CHEBI:30616"/>
    </ligand>
</feature>
<keyword evidence="9 16" id="KW-1133">Transmembrane helix</keyword>
<keyword evidence="11 16" id="KW-0472">Membrane</keyword>
<feature type="domain" description="FtsK" evidence="17">
    <location>
        <begin position="404"/>
        <end position="613"/>
    </location>
</feature>
<dbReference type="InterPro" id="IPR050206">
    <property type="entry name" value="FtsK/SpoIIIE/SftA"/>
</dbReference>
<keyword evidence="3" id="KW-1003">Cell membrane</keyword>
<evidence type="ECO:0000313" key="18">
    <source>
        <dbReference type="EMBL" id="QGT50585.1"/>
    </source>
</evidence>
<comment type="subunit">
    <text evidence="13">Homohexamer. Forms a ring that surrounds DNA.</text>
</comment>
<reference evidence="18" key="1">
    <citation type="journal article" date="2020" name="J. ISSAAS">
        <title>Lactobacilli and other gastrointestinal microbiota of Peromyscus leucopus, reservoir host for agents of Lyme disease and other zoonoses in North America.</title>
        <authorList>
            <person name="Milovic A."/>
            <person name="Bassam K."/>
            <person name="Shao H."/>
            <person name="Chatzistamou I."/>
            <person name="Tufts D.M."/>
            <person name="Diuk-Wasser M."/>
            <person name="Barbour A.G."/>
        </authorList>
    </citation>
    <scope>NUCLEOTIDE SEQUENCE</scope>
    <source>
        <strain evidence="18">LL30</strain>
    </source>
</reference>
<dbReference type="GO" id="GO:0003677">
    <property type="term" value="F:DNA binding"/>
    <property type="evidence" value="ECO:0007669"/>
    <property type="project" value="UniProtKB-KW"/>
</dbReference>
<evidence type="ECO:0000256" key="6">
    <source>
        <dbReference type="ARBA" id="ARBA00022741"/>
    </source>
</evidence>
<evidence type="ECO:0000256" key="7">
    <source>
        <dbReference type="ARBA" id="ARBA00022829"/>
    </source>
</evidence>
<protein>
    <submittedName>
        <fullName evidence="18">DNA translocase FtsK</fullName>
    </submittedName>
</protein>
<dbReference type="Gene3D" id="3.40.50.300">
    <property type="entry name" value="P-loop containing nucleotide triphosphate hydrolases"/>
    <property type="match status" value="1"/>
</dbReference>
<feature type="transmembrane region" description="Helical" evidence="16">
    <location>
        <begin position="92"/>
        <end position="115"/>
    </location>
</feature>
<proteinExistence type="inferred from homology"/>
<dbReference type="EMBL" id="MN577571">
    <property type="protein sequence ID" value="QGT50585.1"/>
    <property type="molecule type" value="Genomic_DNA"/>
</dbReference>
<dbReference type="PANTHER" id="PTHR22683">
    <property type="entry name" value="SPORULATION PROTEIN RELATED"/>
    <property type="match status" value="1"/>
</dbReference>
<evidence type="ECO:0000256" key="3">
    <source>
        <dbReference type="ARBA" id="ARBA00022475"/>
    </source>
</evidence>
<dbReference type="Pfam" id="PF13491">
    <property type="entry name" value="FtsK_4TM"/>
    <property type="match status" value="1"/>
</dbReference>
<dbReference type="Gene3D" id="3.30.980.40">
    <property type="match status" value="1"/>
</dbReference>
<dbReference type="CDD" id="cd01127">
    <property type="entry name" value="TrwB_TraG_TraD_VirD4"/>
    <property type="match status" value="1"/>
</dbReference>
<evidence type="ECO:0000256" key="1">
    <source>
        <dbReference type="ARBA" id="ARBA00004651"/>
    </source>
</evidence>
<comment type="subcellular location">
    <subcellularLocation>
        <location evidence="1">Cell membrane</location>
        <topology evidence="1">Multi-pass membrane protein</topology>
    </subcellularLocation>
</comment>
<sequence>MPKYYYAAKKTKRKTKKTSSNAWMRTALYILGGTLCAWLFCILWFNVSSGRLGEQVAKELFQLLGQSAGLLPLFLAYWLVQTVRKKSASFLFFLIGTGITLSAVSSLLTLLKLIFTDSLISGGFVGQKVFYAFKGVSGSVGATLFSLAFILVGLHMLFAIPWSVVLAKTAEFVRNDFDGWLEARAELKQKVTEGRAEIKEKSAKEQLAAPVAEELHEAPEIRRSKPEIRRPVAVAEPVKLPRREDISAAHLTEEKPKDAPEKATDENGEIKKFDPKTFQLPPLELLADPVGDGLVGPTDDEIAQATRRLEDTLKSFDIRASVTGVSPGPVVTRYEIKPDPGVTIASITARTQDIQASMEARAIRVQAPIPGKNAVGFEIPNDRPVMVTMKEILQSPVYASSKAVMPIALGRYADGDPAGSVAEKWPHILIAGATNSGKSICLHTIIISLLYKHRPDEVKFLMIDPKRVELTLYEGIPYLYDPKTSCDDVDVVTDANGAAQSLQKLVKVMEKRLAIMQLAKVKNIEGYNQWAKEHNEEKMFYIFVIIDEMADLMLQTKASIEDSIQRLAQMGRALGIHLILCTQRPSVKVITGIIKANLPSRIALQVASGIDSKVILDATGAEDLLGRGDMLYQSTSDKTPLRIQGAYVSEKEINAVADFLRAQGAPDYPVQVVSEQPAGQRPQDGLGTKPEELLQGLNLIKERRRVSQDLLKAHFGSSARATNMLSVLEMKGYISKPEGSNRWEIHYEMIDQAIEELNSLPYDKTYQEETYETVYK</sequence>
<evidence type="ECO:0000256" key="11">
    <source>
        <dbReference type="ARBA" id="ARBA00023136"/>
    </source>
</evidence>
<evidence type="ECO:0000256" key="2">
    <source>
        <dbReference type="ARBA" id="ARBA00006474"/>
    </source>
</evidence>
<evidence type="ECO:0000256" key="15">
    <source>
        <dbReference type="SAM" id="MobiDB-lite"/>
    </source>
</evidence>
<dbReference type="GO" id="GO:0005524">
    <property type="term" value="F:ATP binding"/>
    <property type="evidence" value="ECO:0007669"/>
    <property type="project" value="UniProtKB-UniRule"/>
</dbReference>
<evidence type="ECO:0000259" key="17">
    <source>
        <dbReference type="PROSITE" id="PS50901"/>
    </source>
</evidence>
<gene>
    <name evidence="18" type="primary">ftsK</name>
    <name evidence="18" type="ORF">Elusimicrob1349_0550</name>
</gene>
<evidence type="ECO:0000256" key="14">
    <source>
        <dbReference type="PROSITE-ProRule" id="PRU00289"/>
    </source>
</evidence>
<feature type="transmembrane region" description="Helical" evidence="16">
    <location>
        <begin position="22"/>
        <end position="45"/>
    </location>
</feature>
<organism evidence="18">
    <name type="scientific">uncultured Elusimicrobia bacterium</name>
    <dbReference type="NCBI Taxonomy" id="699876"/>
    <lineage>
        <taxon>Bacteria</taxon>
        <taxon>Pseudomonadati</taxon>
        <taxon>Elusimicrobiota</taxon>
        <taxon>Elusimicrobia</taxon>
        <taxon>environmental samples</taxon>
    </lineage>
</organism>
<feature type="transmembrane region" description="Helical" evidence="16">
    <location>
        <begin position="60"/>
        <end position="80"/>
    </location>
</feature>
<evidence type="ECO:0000256" key="4">
    <source>
        <dbReference type="ARBA" id="ARBA00022618"/>
    </source>
</evidence>
<dbReference type="SMART" id="SM00382">
    <property type="entry name" value="AAA"/>
    <property type="match status" value="1"/>
</dbReference>
<keyword evidence="6 14" id="KW-0547">Nucleotide-binding</keyword>